<keyword evidence="5 7" id="KW-0472">Membrane</keyword>
<sequence length="844" mass="93473">MLSTNNRKTISFLAKKSLKSNLSRNLAVISAIVLTTLLITAVLTMTLSINKSIELAAMKTSGSDYHGSFKYLNSTELKKLQSHPSIKEYGSSLTVGEISTPVFKNNRVEVLRIDKNNAKHSFIQFIEGGLPIKENEIVLNTWALEKLGAQHKLGQVVKLDIDTGEKTITQDFIISGYYEADKNLAMSGLAFVSEAFTKKYISQINPEISKEKGSYVNTSQLNIMFDNSFNIEKKLNKILTDTGLNVPYGVNPAYTSASLFEDLMNIIPFAVVILITMLSGYLLIYNIFYISVVRDVKFYGLLKTIGTTPRQLKRLISIQARWLYIIALPFGMALGFLLGLLVVPMISSLSSAPSNIAYSNSPWIFIGAAIFSYITVWIASNKPGRMASQISPVEAVKFSEVSGLGKKKSKKSKHGAKLATMAFSNVFRNKKKLILMLSSLSLSVVLFSTIFTIISSLDVNKYLGSFIAGDLMVQNEVLVSISGERAGDPYKLSEELSNTLSKIDGVKSADKVYYRYELKPFDDPIRSILTPLALGASGDSDIASTMNRGVIPIDLYGVDSGWYSLVNKDITEGKFNKEQFDSGKYILVSNAYFRDDSKKNTYYHPGDNISFPDLGKSFEVMALVNSDALYAATTKHYSLFGFNAFLPASELQKELPVGSDPAKIVSVTLDTDPTKLDSVEKTAKTLTDATDELTLKSRDDYKAELRGFIHIFQNIGYGLSLVIALIGVLNYINTVLTGVISRRNEFAVLESIGMTKKQLKLMLVYEGLYNVLLTLLITSTLGVLVTYNISKSISAVIEFTVFHMKWQPFVIIIPILAGTVCIVTMYAYRFLAKSTIVERLRQLE</sequence>
<comment type="similarity">
    <text evidence="6">Belongs to the ABC-4 integral membrane protein family.</text>
</comment>
<protein>
    <recommendedName>
        <fullName evidence="8">ABC3 transporter permease C-terminal domain-containing protein</fullName>
    </recommendedName>
</protein>
<dbReference type="Pfam" id="PF02687">
    <property type="entry name" value="FtsX"/>
    <property type="match status" value="2"/>
</dbReference>
<dbReference type="Proteomes" id="UP000029500">
    <property type="component" value="Chromosome"/>
</dbReference>
<dbReference type="OrthoDB" id="1694171at2"/>
<dbReference type="STRING" id="189425.PGRAT_27790"/>
<comment type="subcellular location">
    <subcellularLocation>
        <location evidence="1">Cell membrane</location>
        <topology evidence="1">Multi-pass membrane protein</topology>
    </subcellularLocation>
</comment>
<dbReference type="PANTHER" id="PTHR30572:SF4">
    <property type="entry name" value="ABC TRANSPORTER PERMEASE YTRF"/>
    <property type="match status" value="1"/>
</dbReference>
<feature type="transmembrane region" description="Helical" evidence="7">
    <location>
        <begin position="322"/>
        <end position="343"/>
    </location>
</feature>
<dbReference type="AlphaFoldDB" id="A0A089MF41"/>
<evidence type="ECO:0000256" key="1">
    <source>
        <dbReference type="ARBA" id="ARBA00004651"/>
    </source>
</evidence>
<organism evidence="9 10">
    <name type="scientific">Paenibacillus graminis</name>
    <dbReference type="NCBI Taxonomy" id="189425"/>
    <lineage>
        <taxon>Bacteria</taxon>
        <taxon>Bacillati</taxon>
        <taxon>Bacillota</taxon>
        <taxon>Bacilli</taxon>
        <taxon>Bacillales</taxon>
        <taxon>Paenibacillaceae</taxon>
        <taxon>Paenibacillus</taxon>
    </lineage>
</organism>
<dbReference type="GO" id="GO:0022857">
    <property type="term" value="F:transmembrane transporter activity"/>
    <property type="evidence" value="ECO:0007669"/>
    <property type="project" value="TreeGrafter"/>
</dbReference>
<feature type="transmembrane region" description="Helical" evidence="7">
    <location>
        <begin position="761"/>
        <end position="789"/>
    </location>
</feature>
<evidence type="ECO:0000256" key="6">
    <source>
        <dbReference type="ARBA" id="ARBA00038076"/>
    </source>
</evidence>
<evidence type="ECO:0000313" key="9">
    <source>
        <dbReference type="EMBL" id="AIQ70990.1"/>
    </source>
</evidence>
<feature type="domain" description="ABC3 transporter permease C-terminal" evidence="8">
    <location>
        <begin position="271"/>
        <end position="383"/>
    </location>
</feature>
<dbReference type="InterPro" id="IPR003838">
    <property type="entry name" value="ABC3_permease_C"/>
</dbReference>
<evidence type="ECO:0000313" key="10">
    <source>
        <dbReference type="Proteomes" id="UP000029500"/>
    </source>
</evidence>
<feature type="transmembrane region" description="Helical" evidence="7">
    <location>
        <begin position="363"/>
        <end position="380"/>
    </location>
</feature>
<dbReference type="RefSeq" id="WP_025706108.1">
    <property type="nucleotide sequence ID" value="NZ_CP009287.1"/>
</dbReference>
<dbReference type="eggNOG" id="COG0577">
    <property type="taxonomic scope" value="Bacteria"/>
</dbReference>
<dbReference type="HOGENOM" id="CLU_010964_1_0_9"/>
<feature type="transmembrane region" description="Helical" evidence="7">
    <location>
        <begin position="715"/>
        <end position="740"/>
    </location>
</feature>
<feature type="transmembrane region" description="Helical" evidence="7">
    <location>
        <begin position="433"/>
        <end position="454"/>
    </location>
</feature>
<dbReference type="GO" id="GO:0005886">
    <property type="term" value="C:plasma membrane"/>
    <property type="evidence" value="ECO:0007669"/>
    <property type="project" value="UniProtKB-SubCell"/>
</dbReference>
<proteinExistence type="inferred from homology"/>
<feature type="transmembrane region" description="Helical" evidence="7">
    <location>
        <begin position="809"/>
        <end position="831"/>
    </location>
</feature>
<reference evidence="9 10" key="1">
    <citation type="submission" date="2014-08" db="EMBL/GenBank/DDBJ databases">
        <title>Comparative genomics of the Paenibacillus odorifer group.</title>
        <authorList>
            <person name="den Bakker H.C."/>
            <person name="Tsai Y.-C."/>
            <person name="Martin N."/>
            <person name="Korlach J."/>
            <person name="Wiedmann M."/>
        </authorList>
    </citation>
    <scope>NUCLEOTIDE SEQUENCE [LARGE SCALE GENOMIC DNA]</scope>
    <source>
        <strain evidence="9 10">DSM 15220</strain>
    </source>
</reference>
<evidence type="ECO:0000256" key="4">
    <source>
        <dbReference type="ARBA" id="ARBA00022989"/>
    </source>
</evidence>
<keyword evidence="2" id="KW-1003">Cell membrane</keyword>
<dbReference type="KEGG" id="pgm:PGRAT_27790"/>
<evidence type="ECO:0000256" key="2">
    <source>
        <dbReference type="ARBA" id="ARBA00022475"/>
    </source>
</evidence>
<feature type="domain" description="ABC3 transporter permease C-terminal" evidence="8">
    <location>
        <begin position="719"/>
        <end position="833"/>
    </location>
</feature>
<dbReference type="EMBL" id="CP009287">
    <property type="protein sequence ID" value="AIQ70990.1"/>
    <property type="molecule type" value="Genomic_DNA"/>
</dbReference>
<dbReference type="PANTHER" id="PTHR30572">
    <property type="entry name" value="MEMBRANE COMPONENT OF TRANSPORTER-RELATED"/>
    <property type="match status" value="1"/>
</dbReference>
<evidence type="ECO:0000256" key="7">
    <source>
        <dbReference type="SAM" id="Phobius"/>
    </source>
</evidence>
<name>A0A089MF41_9BACL</name>
<evidence type="ECO:0000256" key="3">
    <source>
        <dbReference type="ARBA" id="ARBA00022692"/>
    </source>
</evidence>
<accession>A0A089MF41</accession>
<evidence type="ECO:0000256" key="5">
    <source>
        <dbReference type="ARBA" id="ARBA00023136"/>
    </source>
</evidence>
<keyword evidence="3 7" id="KW-0812">Transmembrane</keyword>
<dbReference type="InterPro" id="IPR050250">
    <property type="entry name" value="Macrolide_Exporter_MacB"/>
</dbReference>
<keyword evidence="4 7" id="KW-1133">Transmembrane helix</keyword>
<feature type="transmembrane region" description="Helical" evidence="7">
    <location>
        <begin position="266"/>
        <end position="288"/>
    </location>
</feature>
<feature type="transmembrane region" description="Helical" evidence="7">
    <location>
        <begin position="26"/>
        <end position="49"/>
    </location>
</feature>
<evidence type="ECO:0000259" key="8">
    <source>
        <dbReference type="Pfam" id="PF02687"/>
    </source>
</evidence>
<keyword evidence="10" id="KW-1185">Reference proteome</keyword>
<gene>
    <name evidence="9" type="ORF">PGRAT_27790</name>
</gene>